<accession>A0AA39TR33</accession>
<proteinExistence type="predicted"/>
<dbReference type="AlphaFoldDB" id="A0AA39TR33"/>
<gene>
    <name evidence="2" type="ORF">B0T17DRAFT_603391</name>
</gene>
<evidence type="ECO:0000313" key="3">
    <source>
        <dbReference type="Proteomes" id="UP001174934"/>
    </source>
</evidence>
<name>A0AA39TR33_9PEZI</name>
<dbReference type="Proteomes" id="UP001174934">
    <property type="component" value="Unassembled WGS sequence"/>
</dbReference>
<sequence>MSVHVVAKTPRRHYFRWRGWGASSKTTETEQLQWSSNVTGKGPLTPLSWVGLRGAQRPEFMIYSSRTRKQVTCVNKTSPEHVHAKQGRREQKSLVGALGSPSTRGTDTRYREFDIHLPIRHLRFGKDPQIAHMLAMAAPWLSGEARHQNNSVASSRPFSDLRFAHASSVRHISWLSRIAVGGLNTHNFSFLGCMARCHSHPPDPWRG</sequence>
<organism evidence="2 3">
    <name type="scientific">Bombardia bombarda</name>
    <dbReference type="NCBI Taxonomy" id="252184"/>
    <lineage>
        <taxon>Eukaryota</taxon>
        <taxon>Fungi</taxon>
        <taxon>Dikarya</taxon>
        <taxon>Ascomycota</taxon>
        <taxon>Pezizomycotina</taxon>
        <taxon>Sordariomycetes</taxon>
        <taxon>Sordariomycetidae</taxon>
        <taxon>Sordariales</taxon>
        <taxon>Lasiosphaeriaceae</taxon>
        <taxon>Bombardia</taxon>
    </lineage>
</organism>
<evidence type="ECO:0000313" key="2">
    <source>
        <dbReference type="EMBL" id="KAK0609962.1"/>
    </source>
</evidence>
<reference evidence="2" key="1">
    <citation type="submission" date="2023-06" db="EMBL/GenBank/DDBJ databases">
        <title>Genome-scale phylogeny and comparative genomics of the fungal order Sordariales.</title>
        <authorList>
            <consortium name="Lawrence Berkeley National Laboratory"/>
            <person name="Hensen N."/>
            <person name="Bonometti L."/>
            <person name="Westerberg I."/>
            <person name="Brannstrom I.O."/>
            <person name="Guillou S."/>
            <person name="Cros-Aarteil S."/>
            <person name="Calhoun S."/>
            <person name="Haridas S."/>
            <person name="Kuo A."/>
            <person name="Mondo S."/>
            <person name="Pangilinan J."/>
            <person name="Riley R."/>
            <person name="LaButti K."/>
            <person name="Andreopoulos B."/>
            <person name="Lipzen A."/>
            <person name="Chen C."/>
            <person name="Yanf M."/>
            <person name="Daum C."/>
            <person name="Ng V."/>
            <person name="Clum A."/>
            <person name="Steindorff A."/>
            <person name="Ohm R."/>
            <person name="Martin F."/>
            <person name="Silar P."/>
            <person name="Natvig D."/>
            <person name="Lalanne C."/>
            <person name="Gautier V."/>
            <person name="Ament-velasquez S.L."/>
            <person name="Kruys A."/>
            <person name="Hutchinson M.I."/>
            <person name="Powell A.J."/>
            <person name="Barry K."/>
            <person name="Miller A.N."/>
            <person name="Grigoriev I.V."/>
            <person name="Debuchy R."/>
            <person name="Gladieux P."/>
            <person name="Thoren M.H."/>
            <person name="Johannesson H."/>
        </authorList>
    </citation>
    <scope>NUCLEOTIDE SEQUENCE</scope>
    <source>
        <strain evidence="2">SMH3391-2</strain>
    </source>
</reference>
<dbReference type="EMBL" id="JAULSR010000011">
    <property type="protein sequence ID" value="KAK0609962.1"/>
    <property type="molecule type" value="Genomic_DNA"/>
</dbReference>
<keyword evidence="3" id="KW-1185">Reference proteome</keyword>
<comment type="caution">
    <text evidence="2">The sequence shown here is derived from an EMBL/GenBank/DDBJ whole genome shotgun (WGS) entry which is preliminary data.</text>
</comment>
<protein>
    <submittedName>
        <fullName evidence="2">Uncharacterized protein</fullName>
    </submittedName>
</protein>
<feature type="compositionally biased region" description="Basic and acidic residues" evidence="1">
    <location>
        <begin position="78"/>
        <end position="92"/>
    </location>
</feature>
<feature type="region of interest" description="Disordered" evidence="1">
    <location>
        <begin position="75"/>
        <end position="105"/>
    </location>
</feature>
<evidence type="ECO:0000256" key="1">
    <source>
        <dbReference type="SAM" id="MobiDB-lite"/>
    </source>
</evidence>